<evidence type="ECO:0000256" key="1">
    <source>
        <dbReference type="ARBA" id="ARBA00004141"/>
    </source>
</evidence>
<evidence type="ECO:0000256" key="10">
    <source>
        <dbReference type="ARBA" id="ARBA00022842"/>
    </source>
</evidence>
<keyword evidence="9" id="KW-0067">ATP-binding</keyword>
<dbReference type="GO" id="GO:0016887">
    <property type="term" value="F:ATP hydrolysis activity"/>
    <property type="evidence" value="ECO:0007669"/>
    <property type="project" value="InterPro"/>
</dbReference>
<feature type="domain" description="P-type ATPase A" evidence="16">
    <location>
        <begin position="145"/>
        <end position="205"/>
    </location>
</feature>
<accession>A0A482X955</accession>
<keyword evidence="10" id="KW-0460">Magnesium</keyword>
<keyword evidence="19" id="KW-1185">Reference proteome</keyword>
<dbReference type="AlphaFoldDB" id="A0A482X955"/>
<dbReference type="OrthoDB" id="6607863at2759"/>
<gene>
    <name evidence="18" type="ORF">LSTR_LSTR004348</name>
</gene>
<dbReference type="SUPFAM" id="SSF81665">
    <property type="entry name" value="Calcium ATPase, transmembrane domain M"/>
    <property type="match status" value="1"/>
</dbReference>
<dbReference type="InParanoid" id="A0A482X955"/>
<dbReference type="GO" id="GO:0045332">
    <property type="term" value="P:phospholipid translocation"/>
    <property type="evidence" value="ECO:0007669"/>
    <property type="project" value="TreeGrafter"/>
</dbReference>
<comment type="caution">
    <text evidence="18">The sequence shown here is derived from an EMBL/GenBank/DDBJ whole genome shotgun (WGS) entry which is preliminary data.</text>
</comment>
<keyword evidence="11" id="KW-1278">Translocase</keyword>
<dbReference type="GO" id="GO:0005802">
    <property type="term" value="C:trans-Golgi network"/>
    <property type="evidence" value="ECO:0007669"/>
    <property type="project" value="TreeGrafter"/>
</dbReference>
<dbReference type="InterPro" id="IPR008250">
    <property type="entry name" value="ATPase_P-typ_transduc_dom_A_sf"/>
</dbReference>
<dbReference type="InterPro" id="IPR032631">
    <property type="entry name" value="P-type_ATPase_N"/>
</dbReference>
<dbReference type="Proteomes" id="UP000291343">
    <property type="component" value="Unassembled WGS sequence"/>
</dbReference>
<proteinExistence type="inferred from homology"/>
<dbReference type="InterPro" id="IPR001757">
    <property type="entry name" value="P_typ_ATPase"/>
</dbReference>
<comment type="similarity">
    <text evidence="3">Belongs to the cation transport ATPase (P-type) (TC 3.A.3) family. Type IV subfamily.</text>
</comment>
<evidence type="ECO:0000256" key="5">
    <source>
        <dbReference type="ARBA" id="ARBA00022475"/>
    </source>
</evidence>
<evidence type="ECO:0000256" key="15">
    <source>
        <dbReference type="ARBA" id="ARBA00051303"/>
    </source>
</evidence>
<evidence type="ECO:0000256" key="9">
    <source>
        <dbReference type="ARBA" id="ARBA00022840"/>
    </source>
</evidence>
<dbReference type="Gene3D" id="2.70.150.10">
    <property type="entry name" value="Calcium-transporting ATPase, cytoplasmic transduction domain A"/>
    <property type="match status" value="1"/>
</dbReference>
<protein>
    <recommendedName>
        <fullName evidence="4">P-type phospholipid transporter</fullName>
        <ecNumber evidence="4">7.6.2.1</ecNumber>
    </recommendedName>
</protein>
<dbReference type="Pfam" id="PF16209">
    <property type="entry name" value="PhoLip_ATPase_N"/>
    <property type="match status" value="1"/>
</dbReference>
<dbReference type="Pfam" id="PF00122">
    <property type="entry name" value="E1-E2_ATPase"/>
    <property type="match status" value="1"/>
</dbReference>
<dbReference type="SMR" id="A0A482X955"/>
<dbReference type="SUPFAM" id="SSF81653">
    <property type="entry name" value="Calcium ATPase, transduction domain A"/>
    <property type="match status" value="1"/>
</dbReference>
<dbReference type="GO" id="GO:0005886">
    <property type="term" value="C:plasma membrane"/>
    <property type="evidence" value="ECO:0007669"/>
    <property type="project" value="UniProtKB-SubCell"/>
</dbReference>
<evidence type="ECO:0000313" key="19">
    <source>
        <dbReference type="Proteomes" id="UP000291343"/>
    </source>
</evidence>
<evidence type="ECO:0000256" key="12">
    <source>
        <dbReference type="ARBA" id="ARBA00022989"/>
    </source>
</evidence>
<keyword evidence="5" id="KW-1003">Cell membrane</keyword>
<organism evidence="18 19">
    <name type="scientific">Laodelphax striatellus</name>
    <name type="common">Small brown planthopper</name>
    <name type="synonym">Delphax striatella</name>
    <dbReference type="NCBI Taxonomy" id="195883"/>
    <lineage>
        <taxon>Eukaryota</taxon>
        <taxon>Metazoa</taxon>
        <taxon>Ecdysozoa</taxon>
        <taxon>Arthropoda</taxon>
        <taxon>Hexapoda</taxon>
        <taxon>Insecta</taxon>
        <taxon>Pterygota</taxon>
        <taxon>Neoptera</taxon>
        <taxon>Paraneoptera</taxon>
        <taxon>Hemiptera</taxon>
        <taxon>Auchenorrhyncha</taxon>
        <taxon>Fulgoroidea</taxon>
        <taxon>Delphacidae</taxon>
        <taxon>Criomorphinae</taxon>
        <taxon>Laodelphax</taxon>
    </lineage>
</organism>
<evidence type="ECO:0000256" key="4">
    <source>
        <dbReference type="ARBA" id="ARBA00012189"/>
    </source>
</evidence>
<dbReference type="GO" id="GO:0046872">
    <property type="term" value="F:metal ion binding"/>
    <property type="evidence" value="ECO:0007669"/>
    <property type="project" value="UniProtKB-KW"/>
</dbReference>
<evidence type="ECO:0000256" key="7">
    <source>
        <dbReference type="ARBA" id="ARBA00022723"/>
    </source>
</evidence>
<feature type="domain" description="P-type ATPase N-terminal" evidence="17">
    <location>
        <begin position="56"/>
        <end position="116"/>
    </location>
</feature>
<comment type="subcellular location">
    <subcellularLocation>
        <location evidence="2">Cell membrane</location>
    </subcellularLocation>
    <subcellularLocation>
        <location evidence="1">Membrane</location>
        <topology evidence="1">Multi-pass membrane protein</topology>
    </subcellularLocation>
</comment>
<reference evidence="18 19" key="1">
    <citation type="journal article" date="2017" name="Gigascience">
        <title>Genome sequence of the small brown planthopper, Laodelphax striatellus.</title>
        <authorList>
            <person name="Zhu J."/>
            <person name="Jiang F."/>
            <person name="Wang X."/>
            <person name="Yang P."/>
            <person name="Bao Y."/>
            <person name="Zhao W."/>
            <person name="Wang W."/>
            <person name="Lu H."/>
            <person name="Wang Q."/>
            <person name="Cui N."/>
            <person name="Li J."/>
            <person name="Chen X."/>
            <person name="Luo L."/>
            <person name="Yu J."/>
            <person name="Kang L."/>
            <person name="Cui F."/>
        </authorList>
    </citation>
    <scope>NUCLEOTIDE SEQUENCE [LARGE SCALE GENOMIC DNA]</scope>
    <source>
        <strain evidence="18">Lst14</strain>
    </source>
</reference>
<dbReference type="NCBIfam" id="TIGR01494">
    <property type="entry name" value="ATPase_P-type"/>
    <property type="match status" value="1"/>
</dbReference>
<evidence type="ECO:0000313" key="18">
    <source>
        <dbReference type="EMBL" id="RZF42199.1"/>
    </source>
</evidence>
<evidence type="ECO:0000256" key="2">
    <source>
        <dbReference type="ARBA" id="ARBA00004236"/>
    </source>
</evidence>
<comment type="catalytic activity">
    <reaction evidence="14">
        <text>ATP + H2O + phospholipidSide 1 = ADP + phosphate + phospholipidSide 2.</text>
        <dbReference type="EC" id="7.6.2.1"/>
    </reaction>
</comment>
<keyword evidence="8" id="KW-0547">Nucleotide-binding</keyword>
<evidence type="ECO:0000256" key="13">
    <source>
        <dbReference type="ARBA" id="ARBA00023136"/>
    </source>
</evidence>
<evidence type="ECO:0000256" key="8">
    <source>
        <dbReference type="ARBA" id="ARBA00022741"/>
    </source>
</evidence>
<keyword evidence="12" id="KW-1133">Transmembrane helix</keyword>
<evidence type="ECO:0000256" key="14">
    <source>
        <dbReference type="ARBA" id="ARBA00034036"/>
    </source>
</evidence>
<dbReference type="GO" id="GO:0140326">
    <property type="term" value="F:ATPase-coupled intramembrane lipid transporter activity"/>
    <property type="evidence" value="ECO:0007669"/>
    <property type="project" value="UniProtKB-EC"/>
</dbReference>
<dbReference type="GO" id="GO:0005524">
    <property type="term" value="F:ATP binding"/>
    <property type="evidence" value="ECO:0007669"/>
    <property type="project" value="UniProtKB-KW"/>
</dbReference>
<comment type="catalytic activity">
    <reaction evidence="15">
        <text>a 1,2-diacyl-sn-glycero-3-phospho-L-serine(out) + ATP + H2O = a 1,2-diacyl-sn-glycero-3-phospho-L-serine(in) + ADP + phosphate + H(+)</text>
        <dbReference type="Rhea" id="RHEA:38567"/>
        <dbReference type="ChEBI" id="CHEBI:15377"/>
        <dbReference type="ChEBI" id="CHEBI:15378"/>
        <dbReference type="ChEBI" id="CHEBI:30616"/>
        <dbReference type="ChEBI" id="CHEBI:43474"/>
        <dbReference type="ChEBI" id="CHEBI:57262"/>
        <dbReference type="ChEBI" id="CHEBI:456216"/>
    </reaction>
    <physiologicalReaction direction="left-to-right" evidence="15">
        <dbReference type="Rhea" id="RHEA:38568"/>
    </physiologicalReaction>
</comment>
<keyword evidence="13" id="KW-0472">Membrane</keyword>
<evidence type="ECO:0000256" key="11">
    <source>
        <dbReference type="ARBA" id="ARBA00022967"/>
    </source>
</evidence>
<keyword evidence="7" id="KW-0479">Metal-binding</keyword>
<evidence type="ECO:0000259" key="16">
    <source>
        <dbReference type="Pfam" id="PF00122"/>
    </source>
</evidence>
<evidence type="ECO:0000256" key="3">
    <source>
        <dbReference type="ARBA" id="ARBA00008109"/>
    </source>
</evidence>
<dbReference type="EMBL" id="QKKF02015335">
    <property type="protein sequence ID" value="RZF42199.1"/>
    <property type="molecule type" value="Genomic_DNA"/>
</dbReference>
<dbReference type="FunFam" id="2.70.150.10:FF:000021">
    <property type="entry name" value="Phospholipid-transporting ATPase"/>
    <property type="match status" value="1"/>
</dbReference>
<evidence type="ECO:0000256" key="6">
    <source>
        <dbReference type="ARBA" id="ARBA00022692"/>
    </source>
</evidence>
<dbReference type="PANTHER" id="PTHR24092:SF150">
    <property type="entry name" value="PHOSPHOLIPID-TRANSPORTING ATPASE"/>
    <property type="match status" value="1"/>
</dbReference>
<keyword evidence="6" id="KW-0812">Transmembrane</keyword>
<dbReference type="STRING" id="195883.A0A482X955"/>
<dbReference type="InterPro" id="IPR023298">
    <property type="entry name" value="ATPase_P-typ_TM_dom_sf"/>
</dbReference>
<evidence type="ECO:0000259" key="17">
    <source>
        <dbReference type="Pfam" id="PF16209"/>
    </source>
</evidence>
<name>A0A482X955_LAOST</name>
<sequence>MVNSPRRHYEELDNLVDDDEERGNLVEERASAAQAHDTVDCGIIGGNLDYRVIFINAPQPTKFCSNQISTAKYSIISFIPSFLFEQFRRYANCFFLLIALLQQIPDVSPTGRYTTLIPLIFILLVSAGKEIIEDIKRHMADGEINHREVEVLRDGHWQWVQWRHVVVGDIVKVQNNDFFPADLLILSSSEPQAMCYIETMNLDGETNLKIRQGIPETAKLLETKDLVRFRATVECELPNRQIYEFNGTFREKNKQPIPLGPDRILY</sequence>
<dbReference type="InterPro" id="IPR059000">
    <property type="entry name" value="ATPase_P-type_domA"/>
</dbReference>
<dbReference type="EC" id="7.6.2.1" evidence="4"/>
<dbReference type="PANTHER" id="PTHR24092">
    <property type="entry name" value="PROBABLE PHOSPHOLIPID-TRANSPORTING ATPASE"/>
    <property type="match status" value="1"/>
</dbReference>